<reference evidence="2 3" key="1">
    <citation type="submission" date="2019-03" db="EMBL/GenBank/DDBJ databases">
        <title>Sequencing the genomes of 1000 actinobacteria strains.</title>
        <authorList>
            <person name="Klenk H.-P."/>
        </authorList>
    </citation>
    <scope>NUCLEOTIDE SEQUENCE [LARGE SCALE GENOMIC DNA]</scope>
    <source>
        <strain evidence="2 3">DSM 18936</strain>
    </source>
</reference>
<dbReference type="AlphaFoldDB" id="A0A4R7HXH4"/>
<gene>
    <name evidence="2" type="ORF">BDK89_0721</name>
</gene>
<feature type="region of interest" description="Disordered" evidence="1">
    <location>
        <begin position="213"/>
        <end position="232"/>
    </location>
</feature>
<keyword evidence="3" id="KW-1185">Reference proteome</keyword>
<dbReference type="EMBL" id="SOAU01000001">
    <property type="protein sequence ID" value="TDT15159.1"/>
    <property type="molecule type" value="Genomic_DNA"/>
</dbReference>
<dbReference type="Proteomes" id="UP000294558">
    <property type="component" value="Unassembled WGS sequence"/>
</dbReference>
<accession>A0A4R7HXH4</accession>
<name>A0A4R7HXH4_9ACTN</name>
<sequence length="232" mass="25048">MRQIFSIRFFMAVGAVVGLFFLLTTIFAAREVIEGGDDAGSGASEPHRIDFVDRVFSSRNAEFRFDDDGLAASDTELIIDGSRSLRVVTGTPGENLCPEFGELGVCAVVADLLGEAVVWFALVPMGAGDTVEFPAIDVLDDGRARLVNGWELPYAPVLDRRCRDADGDEVEFDSYREFREVLGDDFTSIYSITSRRLEAVVCGERVPYAPVVSTTVPSSTSTPAAPTTNSGS</sequence>
<evidence type="ECO:0000256" key="1">
    <source>
        <dbReference type="SAM" id="MobiDB-lite"/>
    </source>
</evidence>
<dbReference type="OrthoDB" id="9859867at2"/>
<organism evidence="2 3">
    <name type="scientific">Ilumatobacter fluminis</name>
    <dbReference type="NCBI Taxonomy" id="467091"/>
    <lineage>
        <taxon>Bacteria</taxon>
        <taxon>Bacillati</taxon>
        <taxon>Actinomycetota</taxon>
        <taxon>Acidimicrobiia</taxon>
        <taxon>Acidimicrobiales</taxon>
        <taxon>Ilumatobacteraceae</taxon>
        <taxon>Ilumatobacter</taxon>
    </lineage>
</organism>
<evidence type="ECO:0000313" key="2">
    <source>
        <dbReference type="EMBL" id="TDT15159.1"/>
    </source>
</evidence>
<protein>
    <submittedName>
        <fullName evidence="2">Uncharacterized protein</fullName>
    </submittedName>
</protein>
<proteinExistence type="predicted"/>
<dbReference type="RefSeq" id="WP_133867639.1">
    <property type="nucleotide sequence ID" value="NZ_SOAU01000001.1"/>
</dbReference>
<comment type="caution">
    <text evidence="2">The sequence shown here is derived from an EMBL/GenBank/DDBJ whole genome shotgun (WGS) entry which is preliminary data.</text>
</comment>
<evidence type="ECO:0000313" key="3">
    <source>
        <dbReference type="Proteomes" id="UP000294558"/>
    </source>
</evidence>